<dbReference type="Pfam" id="PF02899">
    <property type="entry name" value="Phage_int_SAM_1"/>
    <property type="match status" value="1"/>
</dbReference>
<dbReference type="InterPro" id="IPR050090">
    <property type="entry name" value="Tyrosine_recombinase_XerCD"/>
</dbReference>
<dbReference type="Proteomes" id="UP000075787">
    <property type="component" value="Unassembled WGS sequence"/>
</dbReference>
<dbReference type="Gene3D" id="1.10.443.10">
    <property type="entry name" value="Intergrase catalytic core"/>
    <property type="match status" value="1"/>
</dbReference>
<keyword evidence="3" id="KW-0238">DNA-binding</keyword>
<evidence type="ECO:0000259" key="5">
    <source>
        <dbReference type="PROSITE" id="PS51898"/>
    </source>
</evidence>
<evidence type="ECO:0000313" key="7">
    <source>
        <dbReference type="Proteomes" id="UP000075787"/>
    </source>
</evidence>
<keyword evidence="2" id="KW-0229">DNA integration</keyword>
<keyword evidence="4" id="KW-0233">DNA recombination</keyword>
<reference evidence="6 7" key="1">
    <citation type="submission" date="2015-12" db="EMBL/GenBank/DDBJ databases">
        <title>Genome sequence of Tistrella mobilis MCCC 1A02139.</title>
        <authorList>
            <person name="Lu L."/>
            <person name="Lai Q."/>
            <person name="Shao Z."/>
            <person name="Qian P."/>
        </authorList>
    </citation>
    <scope>NUCLEOTIDE SEQUENCE [LARGE SCALE GENOMIC DNA]</scope>
    <source>
        <strain evidence="6 7">MCCC 1A02139</strain>
    </source>
</reference>
<name>A0A162JMV1_9PROT</name>
<dbReference type="PROSITE" id="PS51898">
    <property type="entry name" value="TYR_RECOMBINASE"/>
    <property type="match status" value="1"/>
</dbReference>
<proteinExistence type="inferred from homology"/>
<dbReference type="PANTHER" id="PTHR30349">
    <property type="entry name" value="PHAGE INTEGRASE-RELATED"/>
    <property type="match status" value="1"/>
</dbReference>
<comment type="similarity">
    <text evidence="1">Belongs to the 'phage' integrase family.</text>
</comment>
<evidence type="ECO:0000313" key="6">
    <source>
        <dbReference type="EMBL" id="KYO49504.1"/>
    </source>
</evidence>
<dbReference type="AlphaFoldDB" id="A0A162JMV1"/>
<dbReference type="InterPro" id="IPR002104">
    <property type="entry name" value="Integrase_catalytic"/>
</dbReference>
<dbReference type="GO" id="GO:0006310">
    <property type="term" value="P:DNA recombination"/>
    <property type="evidence" value="ECO:0007669"/>
    <property type="project" value="UniProtKB-KW"/>
</dbReference>
<evidence type="ECO:0000256" key="1">
    <source>
        <dbReference type="ARBA" id="ARBA00008857"/>
    </source>
</evidence>
<sequence>MPQLFFTDLSTLRQSVTVDGVVHRLSVDEVAAAEKLNLVDGMPFILGDDDSYDHDLNRFFRACPTLGVRSPNSLRAYGWDILIWMRFLAERRDNRALWAADRHDVAAFHAARRLALPPARISAASWNRSVAALDKLYRWALEEGMIAKSPFTYRQSWRRTNGGGAIAVAANVATERGARTRDIRFLSLDRYLLFREIGLRGRLPDGSEDPTWQGRNSERNALFAELLVTTGLRLQEAASLLWIEFPRTEPVGALRSRSFRLAPAIAKGSKGREIRLPERVLKRLHEYAALERTNVLMRLSQPRNRSIEHPIRVVSHDRGRLLLEKDTVRASVDVLAPRERSRLVWAETSEPLCLWLAEGARPMPPAAWEVVFRRASVRCRRFGIDLDVTPHMMRHTFAVHMLSLLVREQIGWVLDERRSHIGAAYRRLIGDPLLKLQRLLGHSRIESTHIYLDCMEESQEMIDAAVEAWELRVNAGGPL</sequence>
<comment type="caution">
    <text evidence="6">The sequence shown here is derived from an EMBL/GenBank/DDBJ whole genome shotgun (WGS) entry which is preliminary data.</text>
</comment>
<dbReference type="RefSeq" id="WP_012092607.1">
    <property type="nucleotide sequence ID" value="NZ_CP121045.1"/>
</dbReference>
<dbReference type="InterPro" id="IPR004107">
    <property type="entry name" value="Integrase_SAM-like_N"/>
</dbReference>
<evidence type="ECO:0000256" key="4">
    <source>
        <dbReference type="ARBA" id="ARBA00023172"/>
    </source>
</evidence>
<organism evidence="6 7">
    <name type="scientific">Tistrella mobilis</name>
    <dbReference type="NCBI Taxonomy" id="171437"/>
    <lineage>
        <taxon>Bacteria</taxon>
        <taxon>Pseudomonadati</taxon>
        <taxon>Pseudomonadota</taxon>
        <taxon>Alphaproteobacteria</taxon>
        <taxon>Geminicoccales</taxon>
        <taxon>Geminicoccaceae</taxon>
        <taxon>Tistrella</taxon>
    </lineage>
</organism>
<feature type="domain" description="Tyr recombinase" evidence="5">
    <location>
        <begin position="187"/>
        <end position="467"/>
    </location>
</feature>
<dbReference type="Gene3D" id="1.10.150.130">
    <property type="match status" value="1"/>
</dbReference>
<dbReference type="PANTHER" id="PTHR30349:SF64">
    <property type="entry name" value="PROPHAGE INTEGRASE INTD-RELATED"/>
    <property type="match status" value="1"/>
</dbReference>
<dbReference type="SUPFAM" id="SSF56349">
    <property type="entry name" value="DNA breaking-rejoining enzymes"/>
    <property type="match status" value="1"/>
</dbReference>
<dbReference type="OrthoDB" id="4020134at2"/>
<evidence type="ECO:0000256" key="2">
    <source>
        <dbReference type="ARBA" id="ARBA00022908"/>
    </source>
</evidence>
<dbReference type="GO" id="GO:0015074">
    <property type="term" value="P:DNA integration"/>
    <property type="evidence" value="ECO:0007669"/>
    <property type="project" value="UniProtKB-KW"/>
</dbReference>
<protein>
    <submittedName>
        <fullName evidence="6">Integrase</fullName>
    </submittedName>
</protein>
<dbReference type="InterPro" id="IPR013762">
    <property type="entry name" value="Integrase-like_cat_sf"/>
</dbReference>
<dbReference type="InterPro" id="IPR011010">
    <property type="entry name" value="DNA_brk_join_enz"/>
</dbReference>
<gene>
    <name evidence="6" type="ORF">AUP44_16835</name>
</gene>
<accession>A0A162JMV1</accession>
<dbReference type="SUPFAM" id="SSF47823">
    <property type="entry name" value="lambda integrase-like, N-terminal domain"/>
    <property type="match status" value="1"/>
</dbReference>
<dbReference type="InterPro" id="IPR010998">
    <property type="entry name" value="Integrase_recombinase_N"/>
</dbReference>
<dbReference type="GO" id="GO:0003677">
    <property type="term" value="F:DNA binding"/>
    <property type="evidence" value="ECO:0007669"/>
    <property type="project" value="UniProtKB-KW"/>
</dbReference>
<dbReference type="EMBL" id="LPZR01000226">
    <property type="protein sequence ID" value="KYO49504.1"/>
    <property type="molecule type" value="Genomic_DNA"/>
</dbReference>
<dbReference type="GeneID" id="97241114"/>
<evidence type="ECO:0000256" key="3">
    <source>
        <dbReference type="ARBA" id="ARBA00023125"/>
    </source>
</evidence>
<dbReference type="Pfam" id="PF00589">
    <property type="entry name" value="Phage_integrase"/>
    <property type="match status" value="1"/>
</dbReference>